<dbReference type="Proteomes" id="UP001279681">
    <property type="component" value="Unassembled WGS sequence"/>
</dbReference>
<accession>A0ABU4WE08</accession>
<sequence length="157" mass="18159">MIKKIFILFILLQSITLSQWNLIKVPINKEETLFKNELMFELGLGDSLFSIMNVNDKNIVFTIFKKDGENPFKKENTTFRFKIDNTLIECHPTTGSFLGDDIIFSTSTLIISGDKQKEIIKNLKNSKELKLLIMNNQGIKMLFNVPLDSFHKQINEI</sequence>
<dbReference type="EMBL" id="JAVIKH010000036">
    <property type="protein sequence ID" value="MDX8337400.1"/>
    <property type="molecule type" value="Genomic_DNA"/>
</dbReference>
<dbReference type="RefSeq" id="WP_320314737.1">
    <property type="nucleotide sequence ID" value="NZ_JAVIKH010000036.1"/>
</dbReference>
<keyword evidence="2" id="KW-1185">Reference proteome</keyword>
<evidence type="ECO:0000313" key="2">
    <source>
        <dbReference type="Proteomes" id="UP001279681"/>
    </source>
</evidence>
<evidence type="ECO:0000313" key="1">
    <source>
        <dbReference type="EMBL" id="MDX8337400.1"/>
    </source>
</evidence>
<name>A0ABU4WE08_9FUSO</name>
<reference evidence="2" key="1">
    <citation type="submission" date="2023-07" db="EMBL/GenBank/DDBJ databases">
        <authorList>
            <person name="Colorado M.A."/>
            <person name="Villamil L.M."/>
            <person name="Melo J.F."/>
            <person name="Rodriguez J.A."/>
            <person name="Ruiz R.Y."/>
        </authorList>
    </citation>
    <scope>NUCLEOTIDE SEQUENCE [LARGE SCALE GENOMIC DNA]</scope>
    <source>
        <strain evidence="2">C33</strain>
    </source>
</reference>
<organism evidence="1 2">
    <name type="scientific">Candidatus Cetobacterium colombiensis</name>
    <dbReference type="NCBI Taxonomy" id="3073100"/>
    <lineage>
        <taxon>Bacteria</taxon>
        <taxon>Fusobacteriati</taxon>
        <taxon>Fusobacteriota</taxon>
        <taxon>Fusobacteriia</taxon>
        <taxon>Fusobacteriales</taxon>
        <taxon>Fusobacteriaceae</taxon>
        <taxon>Cetobacterium</taxon>
    </lineage>
</organism>
<gene>
    <name evidence="1" type="ORF">RFV38_13015</name>
</gene>
<protein>
    <submittedName>
        <fullName evidence="1">Uncharacterized protein</fullName>
    </submittedName>
</protein>
<comment type="caution">
    <text evidence="1">The sequence shown here is derived from an EMBL/GenBank/DDBJ whole genome shotgun (WGS) entry which is preliminary data.</text>
</comment>
<proteinExistence type="predicted"/>